<dbReference type="EMBL" id="ARZA01000203">
    <property type="protein sequence ID" value="EOD00128.1"/>
    <property type="molecule type" value="Genomic_DNA"/>
</dbReference>
<evidence type="ECO:0000256" key="2">
    <source>
        <dbReference type="SAM" id="SignalP"/>
    </source>
</evidence>
<sequence>MKIKILLISIALMLLVNSEYSMAVDSLQVTGEVMDVSIKKGDYVQEQLIKVKILEGKYKDKIVLVRHQILEYSLHNYELNTGDKVLISLSYDENNRLTPKLISVWRLEHLKNLSIIFLILLVIFGGLKGILSLTSLAISGFIIIKFIIPSILKGYDAITISVMGASVIIIVSFILISGFTKKSLAAIIGTTGGTFVAGLLSKIYSYRCHISGLADDDVMFLVTNIGLKINFKGLYMSAIIIGTIGVVMDVSMSVTSVIFEIKRKAPRAHFRELMGSGLKVGKDVMSTMVNTLILAYVGSFMPLLIIYITSDASFTYALNTELLSIEIIRSLSGSIGLILTIPLTCFVASIMAK</sequence>
<feature type="transmembrane region" description="Helical" evidence="1">
    <location>
        <begin position="184"/>
        <end position="204"/>
    </location>
</feature>
<dbReference type="PANTHER" id="PTHR41771:SF1">
    <property type="entry name" value="MEMBRANE PROTEIN"/>
    <property type="match status" value="1"/>
</dbReference>
<reference evidence="3 4" key="1">
    <citation type="journal article" date="2015" name="Geomicrobiol. J.">
        <title>Caldisalinibacter kiritimatiensis gen. nov., sp. nov., a moderately thermohalophilic thiosulfate-reducing bacterium from a hypersaline microbial mat.</title>
        <authorList>
            <person name="Ben Hania W."/>
            <person name="Joseph M."/>
            <person name="Fiebig A."/>
            <person name="Bunk B."/>
            <person name="Klenk H.-P."/>
            <person name="Fardeau M.-L."/>
            <person name="Spring S."/>
        </authorList>
    </citation>
    <scope>NUCLEOTIDE SEQUENCE [LARGE SCALE GENOMIC DNA]</scope>
    <source>
        <strain evidence="3 4">L21-TH-D2</strain>
    </source>
</reference>
<evidence type="ECO:0000313" key="3">
    <source>
        <dbReference type="EMBL" id="EOD00128.1"/>
    </source>
</evidence>
<keyword evidence="1" id="KW-1133">Transmembrane helix</keyword>
<dbReference type="AlphaFoldDB" id="R1ASJ6"/>
<feature type="transmembrane region" description="Helical" evidence="1">
    <location>
        <begin position="328"/>
        <end position="352"/>
    </location>
</feature>
<evidence type="ECO:0000256" key="1">
    <source>
        <dbReference type="SAM" id="Phobius"/>
    </source>
</evidence>
<organism evidence="3 4">
    <name type="scientific">Caldisalinibacter kiritimatiensis</name>
    <dbReference type="NCBI Taxonomy" id="1304284"/>
    <lineage>
        <taxon>Bacteria</taxon>
        <taxon>Bacillati</taxon>
        <taxon>Bacillota</taxon>
        <taxon>Tissierellia</taxon>
        <taxon>Tissierellales</taxon>
        <taxon>Thermohalobacteraceae</taxon>
        <taxon>Caldisalinibacter</taxon>
    </lineage>
</organism>
<feature type="signal peptide" evidence="2">
    <location>
        <begin position="1"/>
        <end position="23"/>
    </location>
</feature>
<dbReference type="eggNOG" id="COG5438">
    <property type="taxonomic scope" value="Bacteria"/>
</dbReference>
<keyword evidence="1" id="KW-0812">Transmembrane</keyword>
<keyword evidence="4" id="KW-1185">Reference proteome</keyword>
<dbReference type="PATRIC" id="fig|1304284.3.peg.1746"/>
<feature type="chain" id="PRO_5004346473" evidence="2">
    <location>
        <begin position="24"/>
        <end position="353"/>
    </location>
</feature>
<gene>
    <name evidence="3" type="ORF">L21TH_1779</name>
</gene>
<feature type="transmembrane region" description="Helical" evidence="1">
    <location>
        <begin position="288"/>
        <end position="308"/>
    </location>
</feature>
<proteinExistence type="predicted"/>
<dbReference type="Pfam" id="PF07907">
    <property type="entry name" value="YibE_F"/>
    <property type="match status" value="1"/>
</dbReference>
<feature type="transmembrane region" description="Helical" evidence="1">
    <location>
        <begin position="234"/>
        <end position="259"/>
    </location>
</feature>
<accession>R1ASJ6</accession>
<keyword evidence="1" id="KW-0472">Membrane</keyword>
<dbReference type="PANTHER" id="PTHR41771">
    <property type="entry name" value="MEMBRANE PROTEIN-RELATED"/>
    <property type="match status" value="1"/>
</dbReference>
<dbReference type="Proteomes" id="UP000013378">
    <property type="component" value="Unassembled WGS sequence"/>
</dbReference>
<feature type="transmembrane region" description="Helical" evidence="1">
    <location>
        <begin position="158"/>
        <end position="177"/>
    </location>
</feature>
<comment type="caution">
    <text evidence="3">The sequence shown here is derived from an EMBL/GenBank/DDBJ whole genome shotgun (WGS) entry which is preliminary data.</text>
</comment>
<dbReference type="InterPro" id="IPR012507">
    <property type="entry name" value="YibE_F"/>
</dbReference>
<dbReference type="STRING" id="1304284.L21TH_1779"/>
<dbReference type="RefSeq" id="WP_006314458.1">
    <property type="nucleotide sequence ID" value="NZ_ARZA01000203.1"/>
</dbReference>
<name>R1ASJ6_9FIRM</name>
<keyword evidence="2" id="KW-0732">Signal</keyword>
<evidence type="ECO:0000313" key="4">
    <source>
        <dbReference type="Proteomes" id="UP000013378"/>
    </source>
</evidence>
<protein>
    <submittedName>
        <fullName evidence="3">Membrane protein, putative</fullName>
    </submittedName>
</protein>
<dbReference type="OrthoDB" id="5753718at2"/>
<feature type="transmembrane region" description="Helical" evidence="1">
    <location>
        <begin position="109"/>
        <end position="127"/>
    </location>
</feature>